<dbReference type="Gene3D" id="1.10.1040.10">
    <property type="entry name" value="N-(1-d-carboxylethyl)-l-norvaline Dehydrogenase, domain 2"/>
    <property type="match status" value="1"/>
</dbReference>
<keyword evidence="6" id="KW-1185">Reference proteome</keyword>
<feature type="domain" description="3-hydroxyisobutyrate dehydrogenase-like NAD-binding" evidence="4">
    <location>
        <begin position="166"/>
        <end position="285"/>
    </location>
</feature>
<evidence type="ECO:0000259" key="3">
    <source>
        <dbReference type="Pfam" id="PF03446"/>
    </source>
</evidence>
<organism evidence="5 6">
    <name type="scientific">Paracraurococcus ruber</name>
    <dbReference type="NCBI Taxonomy" id="77675"/>
    <lineage>
        <taxon>Bacteria</taxon>
        <taxon>Pseudomonadati</taxon>
        <taxon>Pseudomonadota</taxon>
        <taxon>Alphaproteobacteria</taxon>
        <taxon>Acetobacterales</taxon>
        <taxon>Roseomonadaceae</taxon>
        <taxon>Paracraurococcus</taxon>
    </lineage>
</organism>
<dbReference type="PANTHER" id="PTHR22981:SF7">
    <property type="entry name" value="3-HYDROXYISOBUTYRATE DEHYDROGENASE, MITOCHONDRIAL"/>
    <property type="match status" value="1"/>
</dbReference>
<dbReference type="Gene3D" id="3.40.50.720">
    <property type="entry name" value="NAD(P)-binding Rossmann-like Domain"/>
    <property type="match status" value="1"/>
</dbReference>
<dbReference type="InterPro" id="IPR029154">
    <property type="entry name" value="HIBADH-like_NADP-bd"/>
</dbReference>
<dbReference type="Proteomes" id="UP000697995">
    <property type="component" value="Unassembled WGS sequence"/>
</dbReference>
<dbReference type="EMBL" id="NRSG01000031">
    <property type="protein sequence ID" value="MBK1657897.1"/>
    <property type="molecule type" value="Genomic_DNA"/>
</dbReference>
<dbReference type="Pfam" id="PF03446">
    <property type="entry name" value="NAD_binding_2"/>
    <property type="match status" value="1"/>
</dbReference>
<dbReference type="RefSeq" id="WP_133218921.1">
    <property type="nucleotide sequence ID" value="NZ_NRSG01000031.1"/>
</dbReference>
<keyword evidence="1" id="KW-0560">Oxidoreductase</keyword>
<comment type="caution">
    <text evidence="5">The sequence shown here is derived from an EMBL/GenBank/DDBJ whole genome shotgun (WGS) entry which is preliminary data.</text>
</comment>
<dbReference type="PIRSF" id="PIRSF000103">
    <property type="entry name" value="HIBADH"/>
    <property type="match status" value="1"/>
</dbReference>
<proteinExistence type="predicted"/>
<sequence length="299" mass="30608">MAALKRIGFAGIGNMGWPMAANLVKAGFDVTVADAVPGRAAQFAAEVGGDAAADAGAAARDADALITILPTSKQVAEVAALVAPVLPRGALLIDMTSGQPARTREIAATLAERGIGMIDAPVSGGVPRAKTGDLAIMLGGETAELDRAEPVLKAMGSSLYRCGGIGAGQAMKALNNLSSAGTFLMGIEVLLIGQRFGLDPVTMVDVLNASSGMSNSSQRKFKQYVLNRRFDDGFALELMVKDLGIALEVGRDTATPTPFSALCKEMWAAALASLGPGHNHTASAQLSEKMAGEILGGNK</sequence>
<evidence type="ECO:0000313" key="5">
    <source>
        <dbReference type="EMBL" id="MBK1657897.1"/>
    </source>
</evidence>
<dbReference type="Pfam" id="PF14833">
    <property type="entry name" value="NAD_binding_11"/>
    <property type="match status" value="1"/>
</dbReference>
<accession>A0ABS1CTU9</accession>
<evidence type="ECO:0000259" key="4">
    <source>
        <dbReference type="Pfam" id="PF14833"/>
    </source>
</evidence>
<name>A0ABS1CTU9_9PROT</name>
<keyword evidence="2" id="KW-0520">NAD</keyword>
<dbReference type="InterPro" id="IPR015815">
    <property type="entry name" value="HIBADH-related"/>
</dbReference>
<feature type="domain" description="6-phosphogluconate dehydrogenase NADP-binding" evidence="3">
    <location>
        <begin position="6"/>
        <end position="162"/>
    </location>
</feature>
<dbReference type="InterPro" id="IPR006115">
    <property type="entry name" value="6PGDH_NADP-bd"/>
</dbReference>
<reference evidence="5 6" key="1">
    <citation type="journal article" date="2020" name="Microorganisms">
        <title>Osmotic Adaptation and Compatible Solute Biosynthesis of Phototrophic Bacteria as Revealed from Genome Analyses.</title>
        <authorList>
            <person name="Imhoff J.F."/>
            <person name="Rahn T."/>
            <person name="Kunzel S."/>
            <person name="Keller A."/>
            <person name="Neulinger S.C."/>
        </authorList>
    </citation>
    <scope>NUCLEOTIDE SEQUENCE [LARGE SCALE GENOMIC DNA]</scope>
    <source>
        <strain evidence="5 6">DSM 15382</strain>
    </source>
</reference>
<dbReference type="SUPFAM" id="SSF51735">
    <property type="entry name" value="NAD(P)-binding Rossmann-fold domains"/>
    <property type="match status" value="1"/>
</dbReference>
<dbReference type="InterPro" id="IPR008927">
    <property type="entry name" value="6-PGluconate_DH-like_C_sf"/>
</dbReference>
<evidence type="ECO:0000313" key="6">
    <source>
        <dbReference type="Proteomes" id="UP000697995"/>
    </source>
</evidence>
<dbReference type="InterPro" id="IPR036291">
    <property type="entry name" value="NAD(P)-bd_dom_sf"/>
</dbReference>
<evidence type="ECO:0000256" key="1">
    <source>
        <dbReference type="ARBA" id="ARBA00023002"/>
    </source>
</evidence>
<dbReference type="PANTHER" id="PTHR22981">
    <property type="entry name" value="3-HYDROXYISOBUTYRATE DEHYDROGENASE-RELATED"/>
    <property type="match status" value="1"/>
</dbReference>
<protein>
    <submittedName>
        <fullName evidence="5">Hydroxyacid oxidoreductase</fullName>
    </submittedName>
</protein>
<gene>
    <name evidence="5" type="ORF">CKO45_06590</name>
</gene>
<dbReference type="SUPFAM" id="SSF48179">
    <property type="entry name" value="6-phosphogluconate dehydrogenase C-terminal domain-like"/>
    <property type="match status" value="1"/>
</dbReference>
<evidence type="ECO:0000256" key="2">
    <source>
        <dbReference type="ARBA" id="ARBA00023027"/>
    </source>
</evidence>
<dbReference type="InterPro" id="IPR013328">
    <property type="entry name" value="6PGD_dom2"/>
</dbReference>